<dbReference type="Proteomes" id="UP000644756">
    <property type="component" value="Unassembled WGS sequence"/>
</dbReference>
<evidence type="ECO:0000256" key="3">
    <source>
        <dbReference type="ARBA" id="ARBA00022793"/>
    </source>
</evidence>
<proteinExistence type="inferred from homology"/>
<dbReference type="InterPro" id="IPR015424">
    <property type="entry name" value="PyrdxlP-dep_Trfase"/>
</dbReference>
<dbReference type="EMBL" id="BMGR01000021">
    <property type="protein sequence ID" value="GGG24419.1"/>
    <property type="molecule type" value="Genomic_DNA"/>
</dbReference>
<accession>A0A917G5W2</accession>
<evidence type="ECO:0000313" key="8">
    <source>
        <dbReference type="EMBL" id="GGG24419.1"/>
    </source>
</evidence>
<dbReference type="PANTHER" id="PTHR43277:SF3">
    <property type="entry name" value="DECARBOXYLASE, PUTATIVE-RELATED"/>
    <property type="match status" value="1"/>
</dbReference>
<comment type="cofactor">
    <cofactor evidence="1">
        <name>pyridoxal 5'-phosphate</name>
        <dbReference type="ChEBI" id="CHEBI:597326"/>
    </cofactor>
</comment>
<keyword evidence="5" id="KW-0456">Lyase</keyword>
<reference evidence="8" key="2">
    <citation type="submission" date="2020-09" db="EMBL/GenBank/DDBJ databases">
        <authorList>
            <person name="Sun Q."/>
            <person name="Zhou Y."/>
        </authorList>
    </citation>
    <scope>NUCLEOTIDE SEQUENCE</scope>
    <source>
        <strain evidence="8">CGMCC 1.12987</strain>
    </source>
</reference>
<dbReference type="GO" id="GO:0016831">
    <property type="term" value="F:carboxy-lyase activity"/>
    <property type="evidence" value="ECO:0007669"/>
    <property type="project" value="UniProtKB-KW"/>
</dbReference>
<name>A0A917G5W2_9BACL</name>
<keyword evidence="4" id="KW-0663">Pyridoxal phosphate</keyword>
<evidence type="ECO:0000313" key="9">
    <source>
        <dbReference type="Proteomes" id="UP000644756"/>
    </source>
</evidence>
<dbReference type="Gene3D" id="3.40.640.10">
    <property type="entry name" value="Type I PLP-dependent aspartate aminotransferase-like (Major domain)"/>
    <property type="match status" value="1"/>
</dbReference>
<feature type="domain" description="Orn/Lys/Arg decarboxylase C-terminal" evidence="7">
    <location>
        <begin position="420"/>
        <end position="460"/>
    </location>
</feature>
<dbReference type="AlphaFoldDB" id="A0A917G5W2"/>
<evidence type="ECO:0000256" key="4">
    <source>
        <dbReference type="ARBA" id="ARBA00022898"/>
    </source>
</evidence>
<sequence length="492" mass="53987">MSIFHAPLYEALKRHIALSPRSFHVPGHQYGRALHNKAPDTIYRDYEALLKLDVTELSGTDDLHHPEGVIQEAQQLAARTFGAEETFFLVGGSTAGNLALILAHCAPGDILIVQRNVHKSILNGLQLAGAQAVFITPSVEPDTGLPTVPSIQQIEEALRRYPNAKAVMLTNPNYYGMGVELHRYVELIHRYGKPVFVDEAHGAHYGIHPDLPGSALNAGADGVVQSTHKTLSAMTMGAMLHVQGSRIDRFAIRRTLAMIQSSSPSYPIMASLDLARAIVHQEGAGLFEQAIRMANLFRQQMQERLPIFLVMGTEARQPYYDYMDPLRIVISDSTGALSGYELQKQLEAYGCWAEMADPRHVVLLFGISTSLEDMEALIHACEVIAATISMNADRQHSFQFLLDSGVSEPVSFSRTLSDVDDVETIPLSESAQRIAAEMIIPYPPGIPILYPGERIHPLTVTTLQQLARHGAKCQGASDPTLTAIRVYRGAKA</sequence>
<comment type="similarity">
    <text evidence="2">Belongs to the Orn/Lys/Arg decarboxylase class-I family.</text>
</comment>
<dbReference type="InterPro" id="IPR052357">
    <property type="entry name" value="Orn_Lys_Arg_decarboxylase-I"/>
</dbReference>
<dbReference type="InterPro" id="IPR036633">
    <property type="entry name" value="Prn/Lys/Arg_de-COase_C_sf"/>
</dbReference>
<dbReference type="CDD" id="cd00615">
    <property type="entry name" value="Orn_deC_like"/>
    <property type="match status" value="1"/>
</dbReference>
<dbReference type="Pfam" id="PF03711">
    <property type="entry name" value="OKR_DC_1_C"/>
    <property type="match status" value="1"/>
</dbReference>
<dbReference type="InterPro" id="IPR015421">
    <property type="entry name" value="PyrdxlP-dep_Trfase_major"/>
</dbReference>
<dbReference type="Gene3D" id="3.90.105.10">
    <property type="entry name" value="Molybdopterin biosynthesis moea protein, domain 2"/>
    <property type="match status" value="1"/>
</dbReference>
<keyword evidence="3" id="KW-0210">Decarboxylase</keyword>
<dbReference type="RefSeq" id="WP_188533450.1">
    <property type="nucleotide sequence ID" value="NZ_BMGR01000021.1"/>
</dbReference>
<evidence type="ECO:0000256" key="5">
    <source>
        <dbReference type="ARBA" id="ARBA00023239"/>
    </source>
</evidence>
<evidence type="ECO:0000259" key="6">
    <source>
        <dbReference type="Pfam" id="PF01276"/>
    </source>
</evidence>
<dbReference type="InterPro" id="IPR000310">
    <property type="entry name" value="Orn/Lys/Arg_deCO2ase_major_dom"/>
</dbReference>
<dbReference type="InterPro" id="IPR008286">
    <property type="entry name" value="Prn/Lys/Arg_de-COase_C"/>
</dbReference>
<dbReference type="SUPFAM" id="SSF53383">
    <property type="entry name" value="PLP-dependent transferases"/>
    <property type="match status" value="1"/>
</dbReference>
<evidence type="ECO:0000256" key="1">
    <source>
        <dbReference type="ARBA" id="ARBA00001933"/>
    </source>
</evidence>
<keyword evidence="9" id="KW-1185">Reference proteome</keyword>
<dbReference type="SUPFAM" id="SSF55904">
    <property type="entry name" value="Ornithine decarboxylase C-terminal domain"/>
    <property type="match status" value="1"/>
</dbReference>
<dbReference type="Pfam" id="PF01276">
    <property type="entry name" value="OKR_DC_1"/>
    <property type="match status" value="1"/>
</dbReference>
<evidence type="ECO:0000256" key="2">
    <source>
        <dbReference type="ARBA" id="ARBA00010671"/>
    </source>
</evidence>
<comment type="caution">
    <text evidence="8">The sequence shown here is derived from an EMBL/GenBank/DDBJ whole genome shotgun (WGS) entry which is preliminary data.</text>
</comment>
<protein>
    <submittedName>
        <fullName evidence="8">Lysine decarboxylase</fullName>
    </submittedName>
</protein>
<gene>
    <name evidence="8" type="primary">cad</name>
    <name evidence="8" type="ORF">GCM10010916_46150</name>
</gene>
<organism evidence="8 9">
    <name type="scientific">Paenibacillus abyssi</name>
    <dbReference type="NCBI Taxonomy" id="1340531"/>
    <lineage>
        <taxon>Bacteria</taxon>
        <taxon>Bacillati</taxon>
        <taxon>Bacillota</taxon>
        <taxon>Bacilli</taxon>
        <taxon>Bacillales</taxon>
        <taxon>Paenibacillaceae</taxon>
        <taxon>Paenibacillus</taxon>
    </lineage>
</organism>
<feature type="domain" description="Orn/Lys/Arg decarboxylases family 1 pyridoxal-P attachment site" evidence="6">
    <location>
        <begin position="7"/>
        <end position="303"/>
    </location>
</feature>
<evidence type="ECO:0000259" key="7">
    <source>
        <dbReference type="Pfam" id="PF03711"/>
    </source>
</evidence>
<reference evidence="8" key="1">
    <citation type="journal article" date="2014" name="Int. J. Syst. Evol. Microbiol.">
        <title>Complete genome sequence of Corynebacterium casei LMG S-19264T (=DSM 44701T), isolated from a smear-ripened cheese.</title>
        <authorList>
            <consortium name="US DOE Joint Genome Institute (JGI-PGF)"/>
            <person name="Walter F."/>
            <person name="Albersmeier A."/>
            <person name="Kalinowski J."/>
            <person name="Ruckert C."/>
        </authorList>
    </citation>
    <scope>NUCLEOTIDE SEQUENCE</scope>
    <source>
        <strain evidence="8">CGMCC 1.12987</strain>
    </source>
</reference>
<dbReference type="PANTHER" id="PTHR43277">
    <property type="entry name" value="ARGININE DECARBOXYLASE"/>
    <property type="match status" value="1"/>
</dbReference>